<dbReference type="InterPro" id="IPR036259">
    <property type="entry name" value="MFS_trans_sf"/>
</dbReference>
<dbReference type="PANTHER" id="PTHR48022">
    <property type="entry name" value="PLASTIDIC GLUCOSE TRANSPORTER 4"/>
    <property type="match status" value="1"/>
</dbReference>
<evidence type="ECO:0000313" key="12">
    <source>
        <dbReference type="Proteomes" id="UP000193144"/>
    </source>
</evidence>
<organism evidence="11 12">
    <name type="scientific">Clohesyomyces aquaticus</name>
    <dbReference type="NCBI Taxonomy" id="1231657"/>
    <lineage>
        <taxon>Eukaryota</taxon>
        <taxon>Fungi</taxon>
        <taxon>Dikarya</taxon>
        <taxon>Ascomycota</taxon>
        <taxon>Pezizomycotina</taxon>
        <taxon>Dothideomycetes</taxon>
        <taxon>Pleosporomycetidae</taxon>
        <taxon>Pleosporales</taxon>
        <taxon>Lindgomycetaceae</taxon>
        <taxon>Clohesyomyces</taxon>
    </lineage>
</organism>
<evidence type="ECO:0000313" key="11">
    <source>
        <dbReference type="EMBL" id="ORY16575.1"/>
    </source>
</evidence>
<protein>
    <submittedName>
        <fullName evidence="11">Sugar transporter</fullName>
    </submittedName>
</protein>
<dbReference type="Pfam" id="PF00083">
    <property type="entry name" value="Sugar_tr"/>
    <property type="match status" value="1"/>
</dbReference>
<dbReference type="OrthoDB" id="6133115at2759"/>
<evidence type="ECO:0000256" key="5">
    <source>
        <dbReference type="ARBA" id="ARBA00022989"/>
    </source>
</evidence>
<reference evidence="11 12" key="1">
    <citation type="submission" date="2016-07" db="EMBL/GenBank/DDBJ databases">
        <title>Pervasive Adenine N6-methylation of Active Genes in Fungi.</title>
        <authorList>
            <consortium name="DOE Joint Genome Institute"/>
            <person name="Mondo S.J."/>
            <person name="Dannebaum R.O."/>
            <person name="Kuo R.C."/>
            <person name="Labutti K."/>
            <person name="Haridas S."/>
            <person name="Kuo A."/>
            <person name="Salamov A."/>
            <person name="Ahrendt S.R."/>
            <person name="Lipzen A."/>
            <person name="Sullivan W."/>
            <person name="Andreopoulos W.B."/>
            <person name="Clum A."/>
            <person name="Lindquist E."/>
            <person name="Daum C."/>
            <person name="Ramamoorthy G.K."/>
            <person name="Gryganskyi A."/>
            <person name="Culley D."/>
            <person name="Magnuson J.K."/>
            <person name="James T.Y."/>
            <person name="O'Malley M.A."/>
            <person name="Stajich J.E."/>
            <person name="Spatafora J.W."/>
            <person name="Visel A."/>
            <person name="Grigoriev I.V."/>
        </authorList>
    </citation>
    <scope>NUCLEOTIDE SEQUENCE [LARGE SCALE GENOMIC DNA]</scope>
    <source>
        <strain evidence="11 12">CBS 115471</strain>
    </source>
</reference>
<evidence type="ECO:0000256" key="9">
    <source>
        <dbReference type="SAM" id="SignalP"/>
    </source>
</evidence>
<feature type="transmembrane region" description="Helical" evidence="8">
    <location>
        <begin position="374"/>
        <end position="392"/>
    </location>
</feature>
<comment type="subcellular location">
    <subcellularLocation>
        <location evidence="1">Membrane</location>
        <topology evidence="1">Multi-pass membrane protein</topology>
    </subcellularLocation>
</comment>
<dbReference type="PROSITE" id="PS50850">
    <property type="entry name" value="MFS"/>
    <property type="match status" value="1"/>
</dbReference>
<feature type="transmembrane region" description="Helical" evidence="8">
    <location>
        <begin position="319"/>
        <end position="336"/>
    </location>
</feature>
<keyword evidence="6 8" id="KW-0472">Membrane</keyword>
<dbReference type="Gene3D" id="1.20.1250.20">
    <property type="entry name" value="MFS general substrate transporter like domains"/>
    <property type="match status" value="1"/>
</dbReference>
<feature type="signal peptide" evidence="9">
    <location>
        <begin position="1"/>
        <end position="39"/>
    </location>
</feature>
<dbReference type="GO" id="GO:0005351">
    <property type="term" value="F:carbohydrate:proton symporter activity"/>
    <property type="evidence" value="ECO:0007669"/>
    <property type="project" value="TreeGrafter"/>
</dbReference>
<evidence type="ECO:0000256" key="8">
    <source>
        <dbReference type="SAM" id="Phobius"/>
    </source>
</evidence>
<dbReference type="EMBL" id="MCFA01000017">
    <property type="protein sequence ID" value="ORY16575.1"/>
    <property type="molecule type" value="Genomic_DNA"/>
</dbReference>
<evidence type="ECO:0000256" key="1">
    <source>
        <dbReference type="ARBA" id="ARBA00004141"/>
    </source>
</evidence>
<keyword evidence="12" id="KW-1185">Reference proteome</keyword>
<feature type="transmembrane region" description="Helical" evidence="8">
    <location>
        <begin position="443"/>
        <end position="463"/>
    </location>
</feature>
<evidence type="ECO:0000256" key="3">
    <source>
        <dbReference type="ARBA" id="ARBA00022448"/>
    </source>
</evidence>
<dbReference type="InterPro" id="IPR003663">
    <property type="entry name" value="Sugar/inositol_transpt"/>
</dbReference>
<keyword evidence="4 8" id="KW-0812">Transmembrane</keyword>
<comment type="similarity">
    <text evidence="2 7">Belongs to the major facilitator superfamily. Sugar transporter (TC 2.A.1.1) family.</text>
</comment>
<keyword evidence="11" id="KW-0762">Sugar transport</keyword>
<feature type="chain" id="PRO_5013276962" evidence="9">
    <location>
        <begin position="40"/>
        <end position="506"/>
    </location>
</feature>
<feature type="transmembrane region" description="Helical" evidence="8">
    <location>
        <begin position="413"/>
        <end position="437"/>
    </location>
</feature>
<dbReference type="Proteomes" id="UP000193144">
    <property type="component" value="Unassembled WGS sequence"/>
</dbReference>
<feature type="transmembrane region" description="Helical" evidence="8">
    <location>
        <begin position="156"/>
        <end position="176"/>
    </location>
</feature>
<evidence type="ECO:0000256" key="4">
    <source>
        <dbReference type="ARBA" id="ARBA00022692"/>
    </source>
</evidence>
<evidence type="ECO:0000256" key="7">
    <source>
        <dbReference type="RuleBase" id="RU003346"/>
    </source>
</evidence>
<dbReference type="AlphaFoldDB" id="A0A1Y2A3J4"/>
<dbReference type="PANTHER" id="PTHR48022:SF31">
    <property type="entry name" value="HEXOSE TRANSPORTER"/>
    <property type="match status" value="1"/>
</dbReference>
<dbReference type="InterPro" id="IPR005829">
    <property type="entry name" value="Sugar_transporter_CS"/>
</dbReference>
<feature type="transmembrane region" description="Helical" evidence="8">
    <location>
        <begin position="343"/>
        <end position="362"/>
    </location>
</feature>
<feature type="transmembrane region" description="Helical" evidence="8">
    <location>
        <begin position="63"/>
        <end position="87"/>
    </location>
</feature>
<proteinExistence type="inferred from homology"/>
<feature type="transmembrane region" description="Helical" evidence="8">
    <location>
        <begin position="116"/>
        <end position="135"/>
    </location>
</feature>
<gene>
    <name evidence="11" type="ORF">BCR34DRAFT_597585</name>
</gene>
<dbReference type="InterPro" id="IPR005828">
    <property type="entry name" value="MFS_sugar_transport-like"/>
</dbReference>
<comment type="caution">
    <text evidence="11">The sequence shown here is derived from an EMBL/GenBank/DDBJ whole genome shotgun (WGS) entry which is preliminary data.</text>
</comment>
<evidence type="ECO:0000259" key="10">
    <source>
        <dbReference type="PROSITE" id="PS50850"/>
    </source>
</evidence>
<dbReference type="NCBIfam" id="TIGR00879">
    <property type="entry name" value="SP"/>
    <property type="match status" value="1"/>
</dbReference>
<name>A0A1Y2A3J4_9PLEO</name>
<feature type="transmembrane region" description="Helical" evidence="8">
    <location>
        <begin position="277"/>
        <end position="299"/>
    </location>
</feature>
<feature type="domain" description="Major facilitator superfamily (MFS) profile" evidence="10">
    <location>
        <begin position="27"/>
        <end position="466"/>
    </location>
</feature>
<dbReference type="InterPro" id="IPR020846">
    <property type="entry name" value="MFS_dom"/>
</dbReference>
<keyword evidence="9" id="KW-0732">Signal</keyword>
<evidence type="ECO:0000256" key="2">
    <source>
        <dbReference type="ARBA" id="ARBA00010992"/>
    </source>
</evidence>
<evidence type="ECO:0000256" key="6">
    <source>
        <dbReference type="ARBA" id="ARBA00023136"/>
    </source>
</evidence>
<dbReference type="GO" id="GO:0016020">
    <property type="term" value="C:membrane"/>
    <property type="evidence" value="ECO:0007669"/>
    <property type="project" value="UniProtKB-SubCell"/>
</dbReference>
<dbReference type="PROSITE" id="PS00217">
    <property type="entry name" value="SUGAR_TRANSPORT_2"/>
    <property type="match status" value="1"/>
</dbReference>
<dbReference type="SUPFAM" id="SSF103473">
    <property type="entry name" value="MFS general substrate transporter"/>
    <property type="match status" value="1"/>
</dbReference>
<accession>A0A1Y2A3J4</accession>
<keyword evidence="5 8" id="KW-1133">Transmembrane helix</keyword>
<dbReference type="InterPro" id="IPR050360">
    <property type="entry name" value="MFS_Sugar_Transporters"/>
</dbReference>
<feature type="transmembrane region" description="Helical" evidence="8">
    <location>
        <begin position="94"/>
        <end position="110"/>
    </location>
</feature>
<dbReference type="PROSITE" id="PS00216">
    <property type="entry name" value="SUGAR_TRANSPORT_1"/>
    <property type="match status" value="1"/>
</dbReference>
<dbReference type="FunFam" id="1.20.1250.20:FF:000134">
    <property type="entry name" value="MFS sugar transporter protein"/>
    <property type="match status" value="1"/>
</dbReference>
<keyword evidence="3 7" id="KW-0813">Transport</keyword>
<sequence>MPPEASNQATHLSPRVTRNSKGLLALIILTAMLSCTTQGYDCSMMNGLNILETYTNYFHLNTVTTALNTSIVWMGQFFAGPPGGWVADRYGRKWAMFFAAMTNIIAATLQTASQNMAMFIISRFLIGIGSGVAFAQVPGYVSEVAAWKRRGLTNGLFNCSYLIGGLIAAGITWRMAKLDSTWTWRGPSIVQAFLSAMCMALLPFIPESPRWLISRGRSDEALEVLAAAHTNGEVDDPTVWIQYREILDTIEFERSFAQDGQKAFWNLLKTRGARRRLMIILTLSCVSMLSGNNIVTFYTGQMLTNAGITDTDTQLQINIYLNLFSFVVAVAGTLLIDSLGRKPLGLISMTLMTAFMFILGALTKLYGASSNKSGIYGTVASIFLFNGAYCFGMTPLNTAYSPEVLNYSLRAQGLGFFTTVQSGLGLMVTMAFPIALAKIGWKTYIINGAWDILQIAMIAYYWVETKGRTMEEIDEVIDGEKHSAVPDLRDVDAGKVDIEVHVLREL</sequence>